<dbReference type="RefSeq" id="WP_281837494.1">
    <property type="nucleotide sequence ID" value="NZ_BSDY01000025.1"/>
</dbReference>
<gene>
    <name evidence="3" type="primary">cynT2</name>
    <name evidence="3" type="ORF">PM10SUCC1_33330</name>
</gene>
<dbReference type="GO" id="GO:0008270">
    <property type="term" value="F:zinc ion binding"/>
    <property type="evidence" value="ECO:0007669"/>
    <property type="project" value="InterPro"/>
</dbReference>
<proteinExistence type="inferred from homology"/>
<feature type="binding site" evidence="2">
    <location>
        <position position="143"/>
    </location>
    <ligand>
        <name>Zn(2+)</name>
        <dbReference type="ChEBI" id="CHEBI:29105"/>
    </ligand>
</feature>
<dbReference type="Gene3D" id="3.40.1050.10">
    <property type="entry name" value="Carbonic anhydrase"/>
    <property type="match status" value="1"/>
</dbReference>
<dbReference type="SUPFAM" id="SSF53056">
    <property type="entry name" value="beta-carbonic anhydrase, cab"/>
    <property type="match status" value="1"/>
</dbReference>
<dbReference type="SMART" id="SM00947">
    <property type="entry name" value="Pro_CA"/>
    <property type="match status" value="1"/>
</dbReference>
<dbReference type="InterPro" id="IPR036874">
    <property type="entry name" value="Carbonic_anhydrase_sf"/>
</dbReference>
<evidence type="ECO:0000256" key="1">
    <source>
        <dbReference type="ARBA" id="ARBA00006217"/>
    </source>
</evidence>
<dbReference type="EMBL" id="BSDY01000025">
    <property type="protein sequence ID" value="GLI57819.1"/>
    <property type="molecule type" value="Genomic_DNA"/>
</dbReference>
<evidence type="ECO:0000313" key="3">
    <source>
        <dbReference type="EMBL" id="GLI57819.1"/>
    </source>
</evidence>
<feature type="binding site" evidence="2">
    <location>
        <position position="89"/>
    </location>
    <ligand>
        <name>Zn(2+)</name>
        <dbReference type="ChEBI" id="CHEBI:29105"/>
    </ligand>
</feature>
<protein>
    <submittedName>
        <fullName evidence="3">Carbonic anhydrase</fullName>
    </submittedName>
</protein>
<dbReference type="PANTHER" id="PTHR11002:SF79">
    <property type="entry name" value="CARBONIC ANHYDRASE 2"/>
    <property type="match status" value="1"/>
</dbReference>
<keyword evidence="2" id="KW-0479">Metal-binding</keyword>
<evidence type="ECO:0000313" key="4">
    <source>
        <dbReference type="Proteomes" id="UP001144471"/>
    </source>
</evidence>
<feature type="binding site" evidence="2">
    <location>
        <position position="140"/>
    </location>
    <ligand>
        <name>Zn(2+)</name>
        <dbReference type="ChEBI" id="CHEBI:29105"/>
    </ligand>
</feature>
<evidence type="ECO:0000256" key="2">
    <source>
        <dbReference type="PIRSR" id="PIRSR601765-1"/>
    </source>
</evidence>
<feature type="binding site" evidence="2">
    <location>
        <position position="87"/>
    </location>
    <ligand>
        <name>Zn(2+)</name>
        <dbReference type="ChEBI" id="CHEBI:29105"/>
    </ligand>
</feature>
<dbReference type="PROSITE" id="PS51257">
    <property type="entry name" value="PROKAR_LIPOPROTEIN"/>
    <property type="match status" value="1"/>
</dbReference>
<name>A0A9W6GMI7_9FUSO</name>
<dbReference type="GO" id="GO:0004089">
    <property type="term" value="F:carbonate dehydratase activity"/>
    <property type="evidence" value="ECO:0007669"/>
    <property type="project" value="InterPro"/>
</dbReference>
<sequence>MRLKNKVLPIIAGLMFMGCSNNMERGEVVRAVTTQEEQQALTAYDIQAQLTEGNKRFVRGELINRDYREQVKLSEEAQFPKSVILSCLDSRVPVETVFDLGIGDAFVARVAGNISNEDILGSLEYATEVSGAKLVVVLGHENCGAVKSAKDGVELGNITPLLSKITPAVESVKGREDLSSYSDKELVDEISRENVVLTMENLRKESSIIKGLEEEGKIKIVGGVYEMATGRVRWLDI</sequence>
<keyword evidence="2" id="KW-0862">Zinc</keyword>
<dbReference type="CDD" id="cd03378">
    <property type="entry name" value="beta_CA_cladeC"/>
    <property type="match status" value="1"/>
</dbReference>
<comment type="caution">
    <text evidence="3">The sequence shown here is derived from an EMBL/GenBank/DDBJ whole genome shotgun (WGS) entry which is preliminary data.</text>
</comment>
<dbReference type="InterPro" id="IPR001765">
    <property type="entry name" value="Carbonic_anhydrase"/>
</dbReference>
<dbReference type="NCBIfam" id="NF011765">
    <property type="entry name" value="PRK15219.1"/>
    <property type="match status" value="1"/>
</dbReference>
<accession>A0A9W6GMI7</accession>
<dbReference type="Pfam" id="PF00484">
    <property type="entry name" value="Pro_CA"/>
    <property type="match status" value="1"/>
</dbReference>
<dbReference type="Proteomes" id="UP001144471">
    <property type="component" value="Unassembled WGS sequence"/>
</dbReference>
<keyword evidence="4" id="KW-1185">Reference proteome</keyword>
<organism evidence="3 4">
    <name type="scientific">Propionigenium maris DSM 9537</name>
    <dbReference type="NCBI Taxonomy" id="1123000"/>
    <lineage>
        <taxon>Bacteria</taxon>
        <taxon>Fusobacteriati</taxon>
        <taxon>Fusobacteriota</taxon>
        <taxon>Fusobacteriia</taxon>
        <taxon>Fusobacteriales</taxon>
        <taxon>Fusobacteriaceae</taxon>
        <taxon>Propionigenium</taxon>
    </lineage>
</organism>
<reference evidence="3" key="1">
    <citation type="submission" date="2022-12" db="EMBL/GenBank/DDBJ databases">
        <title>Reference genome sequencing for broad-spectrum identification of bacterial and archaeal isolates by mass spectrometry.</title>
        <authorList>
            <person name="Sekiguchi Y."/>
            <person name="Tourlousse D.M."/>
        </authorList>
    </citation>
    <scope>NUCLEOTIDE SEQUENCE</scope>
    <source>
        <strain evidence="3">10succ1</strain>
    </source>
</reference>
<comment type="similarity">
    <text evidence="1">Belongs to the beta-class carbonic anhydrase family.</text>
</comment>
<comment type="cofactor">
    <cofactor evidence="2">
        <name>Zn(2+)</name>
        <dbReference type="ChEBI" id="CHEBI:29105"/>
    </cofactor>
    <text evidence="2">Binds 1 zinc ion per subunit.</text>
</comment>
<dbReference type="PANTHER" id="PTHR11002">
    <property type="entry name" value="CARBONIC ANHYDRASE"/>
    <property type="match status" value="1"/>
</dbReference>
<dbReference type="AlphaFoldDB" id="A0A9W6GMI7"/>